<dbReference type="EMBL" id="QFRA01000033">
    <property type="protein sequence ID" value="PZR03609.1"/>
    <property type="molecule type" value="Genomic_DNA"/>
</dbReference>
<dbReference type="Pfam" id="PF14094">
    <property type="entry name" value="DUF4272"/>
    <property type="match status" value="1"/>
</dbReference>
<evidence type="ECO:0000256" key="1">
    <source>
        <dbReference type="SAM" id="MobiDB-lite"/>
    </source>
</evidence>
<feature type="compositionally biased region" description="Polar residues" evidence="1">
    <location>
        <begin position="37"/>
        <end position="55"/>
    </location>
</feature>
<evidence type="ECO:0000313" key="3">
    <source>
        <dbReference type="Proteomes" id="UP000249432"/>
    </source>
</evidence>
<dbReference type="InterPro" id="IPR025368">
    <property type="entry name" value="DUF4272"/>
</dbReference>
<dbReference type="Proteomes" id="UP000249432">
    <property type="component" value="Unassembled WGS sequence"/>
</dbReference>
<reference evidence="2 3" key="1">
    <citation type="submission" date="2017-08" db="EMBL/GenBank/DDBJ databases">
        <title>Infants hospitalized years apart are colonized by the same room-sourced microbial strains.</title>
        <authorList>
            <person name="Brooks B."/>
            <person name="Olm M.R."/>
            <person name="Firek B.A."/>
            <person name="Baker R."/>
            <person name="Thomas B.C."/>
            <person name="Morowitz M.J."/>
            <person name="Banfield J.F."/>
        </authorList>
    </citation>
    <scope>NUCLEOTIDE SEQUENCE [LARGE SCALE GENOMIC DNA]</scope>
    <source>
        <strain evidence="2">S2_003_000_R1_3</strain>
    </source>
</reference>
<evidence type="ECO:0008006" key="4">
    <source>
        <dbReference type="Google" id="ProtNLM"/>
    </source>
</evidence>
<dbReference type="AlphaFoldDB" id="A0A2W5SKB1"/>
<organism evidence="2 3">
    <name type="scientific">Corynebacterium kroppenstedtii</name>
    <dbReference type="NCBI Taxonomy" id="161879"/>
    <lineage>
        <taxon>Bacteria</taxon>
        <taxon>Bacillati</taxon>
        <taxon>Actinomycetota</taxon>
        <taxon>Actinomycetes</taxon>
        <taxon>Mycobacteriales</taxon>
        <taxon>Corynebacteriaceae</taxon>
        <taxon>Corynebacterium</taxon>
    </lineage>
</organism>
<feature type="compositionally biased region" description="Polar residues" evidence="1">
    <location>
        <begin position="75"/>
        <end position="89"/>
    </location>
</feature>
<accession>A0A2W5SKB1</accession>
<name>A0A2W5SKB1_9CORY</name>
<sequence>MRRIHLIDEERESEIMIMEINAYSTLTEYSEPRVASSPVQSQGLPHINPTNSSSDYPAGFENSQTTESPSTPSEGQNSSDATENPKQSSNIDYEALNTFSAHIHELYEYIFFRFNVSAGSGQFPQEALDLLEHLRSTQWHYSFEANASDPSTYRQLLQWSAQNNAVLLMEDGMFINPTGQPLLPTPSVTTLGRPPIIDSAQERFTTIQQQIRDNIGVDIPNTFTPVHAPEELAIKPAEDIQLRAIALCMVADYADSVLRGDSIDPSLMEETSPEGFAARTKEEKKLFETADPGLAEKLSWRSEAVGALTWALGRYELPSAFTGEPTNGAAAFPTALDIDETPTVRDIDELLDAQQTYRSLMAAARRGMVRGTNFDPNSGIERLWALNWLLDGHTLEWDTTDVSV</sequence>
<feature type="region of interest" description="Disordered" evidence="1">
    <location>
        <begin position="34"/>
        <end position="89"/>
    </location>
</feature>
<comment type="caution">
    <text evidence="2">The sequence shown here is derived from an EMBL/GenBank/DDBJ whole genome shotgun (WGS) entry which is preliminary data.</text>
</comment>
<feature type="compositionally biased region" description="Low complexity" evidence="1">
    <location>
        <begin position="65"/>
        <end position="74"/>
    </location>
</feature>
<evidence type="ECO:0000313" key="2">
    <source>
        <dbReference type="EMBL" id="PZR03609.1"/>
    </source>
</evidence>
<proteinExistence type="predicted"/>
<gene>
    <name evidence="2" type="ORF">DI525_09470</name>
</gene>
<protein>
    <recommendedName>
        <fullName evidence="4">DUF4272 domain-containing protein</fullName>
    </recommendedName>
</protein>